<evidence type="ECO:0008006" key="3">
    <source>
        <dbReference type="Google" id="ProtNLM"/>
    </source>
</evidence>
<dbReference type="InterPro" id="IPR036086">
    <property type="entry name" value="ParB/Sulfiredoxin_sf"/>
</dbReference>
<proteinExistence type="predicted"/>
<dbReference type="Gene3D" id="1.10.10.2830">
    <property type="match status" value="1"/>
</dbReference>
<protein>
    <recommendedName>
        <fullName evidence="3">ParB/Sulfiredoxin domain-containing protein</fullName>
    </recommendedName>
</protein>
<dbReference type="SUPFAM" id="SSF110849">
    <property type="entry name" value="ParB/Sulfiredoxin"/>
    <property type="match status" value="1"/>
</dbReference>
<sequence length="304" mass="32971">MTAAPSFKQKINEKEIRRADAMKIRYEDIHVELGFNLRASLDLLEGEALEAANEDDESLFRHIMAGGQYPALEVRPRADGGVWLVDGHRRYAAIGRADAEGAPLRDKYGELMIRIDAFDGNDSDRTLRILSSNKNRQLHPLEKAFGYQRLARFGWDNPRIAEADHVSPQWVGKMLMLAGANSDVHRLVFAGKASASVAADAVRQHGEQAGAFLSGELEKASAGGKKKVTAGSIKGKFYPRKAVTTYVERIGTFVSALPDADRQAIASSETDFPVTVSARALRELLAAHSDISAASAPTTPTAGA</sequence>
<evidence type="ECO:0000313" key="2">
    <source>
        <dbReference type="Proteomes" id="UP000400981"/>
    </source>
</evidence>
<dbReference type="AlphaFoldDB" id="A0A5E4WYJ7"/>
<evidence type="ECO:0000313" key="1">
    <source>
        <dbReference type="EMBL" id="VVE29189.1"/>
    </source>
</evidence>
<accession>A0A5E4WYJ7</accession>
<dbReference type="EMBL" id="CABPSH010000010">
    <property type="protein sequence ID" value="VVE29189.1"/>
    <property type="molecule type" value="Genomic_DNA"/>
</dbReference>
<name>A0A5E4WYJ7_9BURK</name>
<organism evidence="1 2">
    <name type="scientific">Pandoraea eparura</name>
    <dbReference type="NCBI Taxonomy" id="2508291"/>
    <lineage>
        <taxon>Bacteria</taxon>
        <taxon>Pseudomonadati</taxon>
        <taxon>Pseudomonadota</taxon>
        <taxon>Betaproteobacteria</taxon>
        <taxon>Burkholderiales</taxon>
        <taxon>Burkholderiaceae</taxon>
        <taxon>Pandoraea</taxon>
    </lineage>
</organism>
<dbReference type="OrthoDB" id="6846089at2"/>
<gene>
    <name evidence="1" type="ORF">PEP31012_03576</name>
</gene>
<dbReference type="SUPFAM" id="SSF109709">
    <property type="entry name" value="KorB DNA-binding domain-like"/>
    <property type="match status" value="1"/>
</dbReference>
<dbReference type="RefSeq" id="WP_150590657.1">
    <property type="nucleotide sequence ID" value="NZ_CABPSH010000010.1"/>
</dbReference>
<reference evidence="1 2" key="1">
    <citation type="submission" date="2019-08" db="EMBL/GenBank/DDBJ databases">
        <authorList>
            <person name="Peeters C."/>
        </authorList>
    </citation>
    <scope>NUCLEOTIDE SEQUENCE [LARGE SCALE GENOMIC DNA]</scope>
    <source>
        <strain evidence="1 2">LMG 31012</strain>
    </source>
</reference>
<dbReference type="Proteomes" id="UP000400981">
    <property type="component" value="Unassembled WGS sequence"/>
</dbReference>
<keyword evidence="2" id="KW-1185">Reference proteome</keyword>
<dbReference type="CDD" id="cd16387">
    <property type="entry name" value="ParB_N_Srx"/>
    <property type="match status" value="1"/>
</dbReference>